<dbReference type="InterPro" id="IPR045340">
    <property type="entry name" value="DUF6533"/>
</dbReference>
<dbReference type="AlphaFoldDB" id="A0A4Y7PZB4"/>
<gene>
    <name evidence="2" type="ORF">BD410DRAFT_364458</name>
</gene>
<evidence type="ECO:0000259" key="1">
    <source>
        <dbReference type="Pfam" id="PF20151"/>
    </source>
</evidence>
<reference evidence="2 3" key="1">
    <citation type="submission" date="2018-06" db="EMBL/GenBank/DDBJ databases">
        <title>A transcriptomic atlas of mushroom development highlights an independent origin of complex multicellularity.</title>
        <authorList>
            <consortium name="DOE Joint Genome Institute"/>
            <person name="Krizsan K."/>
            <person name="Almasi E."/>
            <person name="Merenyi Z."/>
            <person name="Sahu N."/>
            <person name="Viragh M."/>
            <person name="Koszo T."/>
            <person name="Mondo S."/>
            <person name="Kiss B."/>
            <person name="Balint B."/>
            <person name="Kues U."/>
            <person name="Barry K."/>
            <person name="Hegedus J.C."/>
            <person name="Henrissat B."/>
            <person name="Johnson J."/>
            <person name="Lipzen A."/>
            <person name="Ohm R."/>
            <person name="Nagy I."/>
            <person name="Pangilinan J."/>
            <person name="Yan J."/>
            <person name="Xiong Y."/>
            <person name="Grigoriev I.V."/>
            <person name="Hibbett D.S."/>
            <person name="Nagy L.G."/>
        </authorList>
    </citation>
    <scope>NUCLEOTIDE SEQUENCE [LARGE SCALE GENOMIC DNA]</scope>
    <source>
        <strain evidence="2 3">SZMC22713</strain>
    </source>
</reference>
<feature type="domain" description="DUF6533" evidence="1">
    <location>
        <begin position="22"/>
        <end position="66"/>
    </location>
</feature>
<dbReference type="OrthoDB" id="2745134at2759"/>
<dbReference type="EMBL" id="ML170186">
    <property type="protein sequence ID" value="TDL20723.1"/>
    <property type="molecule type" value="Genomic_DNA"/>
</dbReference>
<dbReference type="Proteomes" id="UP000294933">
    <property type="component" value="Unassembled WGS sequence"/>
</dbReference>
<accession>A0A4Y7PZB4</accession>
<proteinExistence type="predicted"/>
<evidence type="ECO:0000313" key="2">
    <source>
        <dbReference type="EMBL" id="TDL20723.1"/>
    </source>
</evidence>
<keyword evidence="3" id="KW-1185">Reference proteome</keyword>
<protein>
    <recommendedName>
        <fullName evidence="1">DUF6533 domain-containing protein</fullName>
    </recommendedName>
</protein>
<dbReference type="Pfam" id="PF20151">
    <property type="entry name" value="DUF6533"/>
    <property type="match status" value="1"/>
</dbReference>
<dbReference type="VEuPathDB" id="FungiDB:BD410DRAFT_364458"/>
<name>A0A4Y7PZB4_9AGAM</name>
<evidence type="ECO:0000313" key="3">
    <source>
        <dbReference type="Proteomes" id="UP000294933"/>
    </source>
</evidence>
<sequence>MSDAPTPSEILDVFNVVVNARYATCVATALIAYDYVLTLDLEINHIWSQPFSGATILYLMNRYGYPLQLALELVLISDIIPLNDKMQRRW</sequence>
<organism evidence="2 3">
    <name type="scientific">Rickenella mellea</name>
    <dbReference type="NCBI Taxonomy" id="50990"/>
    <lineage>
        <taxon>Eukaryota</taxon>
        <taxon>Fungi</taxon>
        <taxon>Dikarya</taxon>
        <taxon>Basidiomycota</taxon>
        <taxon>Agaricomycotina</taxon>
        <taxon>Agaricomycetes</taxon>
        <taxon>Hymenochaetales</taxon>
        <taxon>Rickenellaceae</taxon>
        <taxon>Rickenella</taxon>
    </lineage>
</organism>